<comment type="subcellular location">
    <subcellularLocation>
        <location evidence="1">Membrane</location>
        <topology evidence="1">Multi-pass membrane protein</topology>
    </subcellularLocation>
</comment>
<accession>A0A316VB35</accession>
<dbReference type="PANTHER" id="PTHR11266">
    <property type="entry name" value="PEROXISOMAL MEMBRANE PROTEIN 2, PXMP2 MPV17"/>
    <property type="match status" value="1"/>
</dbReference>
<dbReference type="GeneID" id="37019451"/>
<dbReference type="InterPro" id="IPR007248">
    <property type="entry name" value="Mpv17_PMP22"/>
</dbReference>
<dbReference type="FunCoup" id="A0A316VB35">
    <property type="interactions" value="275"/>
</dbReference>
<dbReference type="GO" id="GO:0016020">
    <property type="term" value="C:membrane"/>
    <property type="evidence" value="ECO:0007669"/>
    <property type="project" value="UniProtKB-SubCell"/>
</dbReference>
<evidence type="ECO:0000256" key="3">
    <source>
        <dbReference type="ARBA" id="ARBA00022692"/>
    </source>
</evidence>
<evidence type="ECO:0000256" key="5">
    <source>
        <dbReference type="ARBA" id="ARBA00023136"/>
    </source>
</evidence>
<gene>
    <name evidence="7" type="ORF">FA14DRAFT_154294</name>
</gene>
<dbReference type="Pfam" id="PF04117">
    <property type="entry name" value="Mpv17_PMP22"/>
    <property type="match status" value="1"/>
</dbReference>
<comment type="similarity">
    <text evidence="2 6">Belongs to the peroxisomal membrane protein PXMP2/4 family.</text>
</comment>
<organism evidence="7 8">
    <name type="scientific">Meira miltonrushii</name>
    <dbReference type="NCBI Taxonomy" id="1280837"/>
    <lineage>
        <taxon>Eukaryota</taxon>
        <taxon>Fungi</taxon>
        <taxon>Dikarya</taxon>
        <taxon>Basidiomycota</taxon>
        <taxon>Ustilaginomycotina</taxon>
        <taxon>Exobasidiomycetes</taxon>
        <taxon>Exobasidiales</taxon>
        <taxon>Brachybasidiaceae</taxon>
        <taxon>Meira</taxon>
    </lineage>
</organism>
<dbReference type="EMBL" id="KZ819603">
    <property type="protein sequence ID" value="PWN34859.1"/>
    <property type="molecule type" value="Genomic_DNA"/>
</dbReference>
<dbReference type="Proteomes" id="UP000245771">
    <property type="component" value="Unassembled WGS sequence"/>
</dbReference>
<sequence>MAHRRFGAFYARSFERRPWLTLAIANGTLGALADTLAQTLEKYNGKPAKQIPSKEDVTQKLEGTQSQWDFARTSRFFAFGVGMAPLLAEWNKWIEHRFPLRSSVGAVAGKVSLTALGKRVAVDQIAFAPFGLVCFVGAMGFMEGRSVQGVGQKFDEMYMSALLANWQVWPLVQTINFRFMPLRYRVPFTGAIGIAWQVFLSILNASRNKVGTVEQGKIGRYLR</sequence>
<keyword evidence="5" id="KW-0472">Membrane</keyword>
<evidence type="ECO:0000313" key="7">
    <source>
        <dbReference type="EMBL" id="PWN34859.1"/>
    </source>
</evidence>
<dbReference type="PANTHER" id="PTHR11266:SF50">
    <property type="entry name" value="VACUOLAR MEMBRANE PROTEIN YOR292C"/>
    <property type="match status" value="1"/>
</dbReference>
<reference evidence="7 8" key="1">
    <citation type="journal article" date="2018" name="Mol. Biol. Evol.">
        <title>Broad Genomic Sampling Reveals a Smut Pathogenic Ancestry of the Fungal Clade Ustilaginomycotina.</title>
        <authorList>
            <person name="Kijpornyongpan T."/>
            <person name="Mondo S.J."/>
            <person name="Barry K."/>
            <person name="Sandor L."/>
            <person name="Lee J."/>
            <person name="Lipzen A."/>
            <person name="Pangilinan J."/>
            <person name="LaButti K."/>
            <person name="Hainaut M."/>
            <person name="Henrissat B."/>
            <person name="Grigoriev I.V."/>
            <person name="Spatafora J.W."/>
            <person name="Aime M.C."/>
        </authorList>
    </citation>
    <scope>NUCLEOTIDE SEQUENCE [LARGE SCALE GENOMIC DNA]</scope>
    <source>
        <strain evidence="7 8">MCA 3882</strain>
    </source>
</reference>
<keyword evidence="8" id="KW-1185">Reference proteome</keyword>
<evidence type="ECO:0000256" key="2">
    <source>
        <dbReference type="ARBA" id="ARBA00006824"/>
    </source>
</evidence>
<evidence type="ECO:0000256" key="6">
    <source>
        <dbReference type="RuleBase" id="RU363053"/>
    </source>
</evidence>
<keyword evidence="3" id="KW-0812">Transmembrane</keyword>
<dbReference type="OrthoDB" id="10267969at2759"/>
<dbReference type="RefSeq" id="XP_025355161.1">
    <property type="nucleotide sequence ID" value="XM_025497670.1"/>
</dbReference>
<evidence type="ECO:0000256" key="1">
    <source>
        <dbReference type="ARBA" id="ARBA00004141"/>
    </source>
</evidence>
<evidence type="ECO:0000313" key="8">
    <source>
        <dbReference type="Proteomes" id="UP000245771"/>
    </source>
</evidence>
<protein>
    <submittedName>
        <fullName evidence="7">Uncharacterized protein</fullName>
    </submittedName>
</protein>
<dbReference type="InParanoid" id="A0A316VB35"/>
<name>A0A316VB35_9BASI</name>
<dbReference type="STRING" id="1280837.A0A316VB35"/>
<proteinExistence type="inferred from homology"/>
<keyword evidence="4" id="KW-1133">Transmembrane helix</keyword>
<dbReference type="GO" id="GO:0005739">
    <property type="term" value="C:mitochondrion"/>
    <property type="evidence" value="ECO:0007669"/>
    <property type="project" value="TreeGrafter"/>
</dbReference>
<evidence type="ECO:0000256" key="4">
    <source>
        <dbReference type="ARBA" id="ARBA00022989"/>
    </source>
</evidence>
<dbReference type="AlphaFoldDB" id="A0A316VB35"/>